<feature type="compositionally biased region" description="Low complexity" evidence="4">
    <location>
        <begin position="695"/>
        <end position="713"/>
    </location>
</feature>
<feature type="compositionally biased region" description="Acidic residues" evidence="4">
    <location>
        <begin position="992"/>
        <end position="1007"/>
    </location>
</feature>
<evidence type="ECO:0000256" key="4">
    <source>
        <dbReference type="SAM" id="MobiDB-lite"/>
    </source>
</evidence>
<sequence>MQTAKGKAEALGRKAKLASSYQELLDEFSSKDLRSVGNYTLGRLIGKGSFGKVYLATHKLTNGSKVVLKSANKDDTNLAREIHHHRQFVHPHIARLYEVVVTENLVWMVLEYCPGDELYNYLLQHGKLSVDKVQRIFAQLVGAVCYVHRQSCVHRDLKLENILLDKHENVKLCDFGFTREYEGKANYLQTFCGTICYSAPEMLKGEKYAGEKVDVWSLGVILYALLCGELPFDDDDEQVTRRKILSEEPDYPDTLPVDALSLLKKLLSKRPLIRPSLPDILAHPFLAEYAPQQQEILKLEQPPPFSTPLEKETLHRMRSAGVDTEAVIESVIAQKCDALAGWWTLLIEKEERKAARRERKRREKEENRNSRRFSQASSRLNALATVEESQYAQFGDVPQRPRGRSERRRSGPYPTLLIPDMPSMANFPDYPRSATEPRSPIEGDMPPPPVDKDSIRGRSTSSSRHRKPIPPPKEGILRSARSRGSTLHLVTTSEVLDLNGSLQLPDDQNQVKKRPSKTKIFWKNWTHWLFESTRRHKNSQKRASQSTPNLADKAAVQSANNGKSKDGESPRPQTSKYPAASSPITAGTAGLPKGVVANGYASKASPALSASSAPFKNSNASVGLSSSLPSSLPPIPRTYTSGSYKRQSLSPSPLTPRSTMRRASGTAGLRGRKSTSSSVSSIRSMHHTHHHSHSKASSTSSNNSVSTSVSKSALQASRSPHHSVKVLPATPTTVGFPSNIRYVRDRTGPPLGIGSIGGPSLFANPPSDYGSSSDNGRLNAPFLGNGGGGGGGGLSALNTNTQYYHLPPAPGSPNPFAGLGSGGYFGPRGAGAGSPVVGPGGHGGVMFAKRKKNIFKGPMLNFGGGAGSNAGSRQRGDVGERSSSGASGSGASASHSRSASASGLGRRSGEITIQEEEEPGEEEEEESHHTQGGYGGVGGGYTSAWAGSRTGAGWGGPEMGGMQEEDEVEEVDSFSPIISGPGEIIEERIIEDGEDEDEDEDAEESADEGTITDQRSRRSRPRSQDLDLDLDRDLDDDEDRSVHSIPANDVRSPNLISNTFPTPNSNSNPTQTQTQTPTRPNMLQEEDEEEDVNEGFKGLGYDVGIAITTDSNNHRLSTGAEPSTSTIRVVPEQQQGGSSSSRFGHGHGHRRGWSNGGSSGVSRGGSNNGGGNNHNGGEGGEGSAAGSGNSPTKVSR</sequence>
<feature type="compositionally biased region" description="Polar residues" evidence="4">
    <location>
        <begin position="1110"/>
        <end position="1135"/>
    </location>
</feature>
<dbReference type="FunFam" id="1.10.510.10:FF:000434">
    <property type="entry name" value="Serine/threonine protein kinase"/>
    <property type="match status" value="1"/>
</dbReference>
<keyword evidence="2 3" id="KW-0067">ATP-binding</keyword>
<evidence type="ECO:0000259" key="5">
    <source>
        <dbReference type="PROSITE" id="PS50011"/>
    </source>
</evidence>
<dbReference type="InterPro" id="IPR017441">
    <property type="entry name" value="Protein_kinase_ATP_BS"/>
</dbReference>
<feature type="compositionally biased region" description="Low complexity" evidence="4">
    <location>
        <begin position="881"/>
        <end position="905"/>
    </location>
</feature>
<dbReference type="SUPFAM" id="SSF56112">
    <property type="entry name" value="Protein kinase-like (PK-like)"/>
    <property type="match status" value="1"/>
</dbReference>
<feature type="compositionally biased region" description="Basic residues" evidence="4">
    <location>
        <begin position="684"/>
        <end position="694"/>
    </location>
</feature>
<dbReference type="AlphaFoldDB" id="A0AAE0UDT7"/>
<feature type="compositionally biased region" description="Gly residues" evidence="4">
    <location>
        <begin position="932"/>
        <end position="941"/>
    </location>
</feature>
<evidence type="ECO:0000313" key="6">
    <source>
        <dbReference type="EMBL" id="KAK3400521.1"/>
    </source>
</evidence>
<organism evidence="6 7">
    <name type="scientific">Sordaria brevicollis</name>
    <dbReference type="NCBI Taxonomy" id="83679"/>
    <lineage>
        <taxon>Eukaryota</taxon>
        <taxon>Fungi</taxon>
        <taxon>Dikarya</taxon>
        <taxon>Ascomycota</taxon>
        <taxon>Pezizomycotina</taxon>
        <taxon>Sordariomycetes</taxon>
        <taxon>Sordariomycetidae</taxon>
        <taxon>Sordariales</taxon>
        <taxon>Sordariaceae</taxon>
        <taxon>Sordaria</taxon>
    </lineage>
</organism>
<feature type="binding site" evidence="3">
    <location>
        <position position="69"/>
    </location>
    <ligand>
        <name>ATP</name>
        <dbReference type="ChEBI" id="CHEBI:30616"/>
    </ligand>
</feature>
<dbReference type="InterPro" id="IPR000719">
    <property type="entry name" value="Prot_kinase_dom"/>
</dbReference>
<dbReference type="PROSITE" id="PS50011">
    <property type="entry name" value="PROTEIN_KINASE_DOM"/>
    <property type="match status" value="1"/>
</dbReference>
<feature type="compositionally biased region" description="Polar residues" evidence="4">
    <location>
        <begin position="614"/>
        <end position="623"/>
    </location>
</feature>
<feature type="compositionally biased region" description="Acidic residues" evidence="4">
    <location>
        <begin position="913"/>
        <end position="925"/>
    </location>
</feature>
<dbReference type="GO" id="GO:0005524">
    <property type="term" value="F:ATP binding"/>
    <property type="evidence" value="ECO:0007669"/>
    <property type="project" value="UniProtKB-UniRule"/>
</dbReference>
<dbReference type="CDD" id="cd14003">
    <property type="entry name" value="STKc_AMPK-like"/>
    <property type="match status" value="1"/>
</dbReference>
<gene>
    <name evidence="6" type="ORF">B0T20DRAFT_348230</name>
</gene>
<dbReference type="EMBL" id="JAUTDP010000003">
    <property type="protein sequence ID" value="KAK3400521.1"/>
    <property type="molecule type" value="Genomic_DNA"/>
</dbReference>
<dbReference type="SMART" id="SM00220">
    <property type="entry name" value="S_TKc"/>
    <property type="match status" value="1"/>
</dbReference>
<evidence type="ECO:0000313" key="7">
    <source>
        <dbReference type="Proteomes" id="UP001281003"/>
    </source>
</evidence>
<dbReference type="Gene3D" id="1.10.510.10">
    <property type="entry name" value="Transferase(Phosphotransferase) domain 1"/>
    <property type="match status" value="1"/>
</dbReference>
<feature type="region of interest" description="Disordered" evidence="4">
    <location>
        <begin position="1110"/>
        <end position="1196"/>
    </location>
</feature>
<proteinExistence type="predicted"/>
<feature type="compositionally biased region" description="Low complexity" evidence="4">
    <location>
        <begin position="1057"/>
        <end position="1081"/>
    </location>
</feature>
<feature type="region of interest" description="Disordered" evidence="4">
    <location>
        <begin position="609"/>
        <end position="737"/>
    </location>
</feature>
<feature type="region of interest" description="Disordered" evidence="4">
    <location>
        <begin position="862"/>
        <end position="1097"/>
    </location>
</feature>
<name>A0AAE0UDT7_SORBR</name>
<reference evidence="6" key="1">
    <citation type="journal article" date="2023" name="Mol. Phylogenet. Evol.">
        <title>Genome-scale phylogeny and comparative genomics of the fungal order Sordariales.</title>
        <authorList>
            <person name="Hensen N."/>
            <person name="Bonometti L."/>
            <person name="Westerberg I."/>
            <person name="Brannstrom I.O."/>
            <person name="Guillou S."/>
            <person name="Cros-Aarteil S."/>
            <person name="Calhoun S."/>
            <person name="Haridas S."/>
            <person name="Kuo A."/>
            <person name="Mondo S."/>
            <person name="Pangilinan J."/>
            <person name="Riley R."/>
            <person name="LaButti K."/>
            <person name="Andreopoulos B."/>
            <person name="Lipzen A."/>
            <person name="Chen C."/>
            <person name="Yan M."/>
            <person name="Daum C."/>
            <person name="Ng V."/>
            <person name="Clum A."/>
            <person name="Steindorff A."/>
            <person name="Ohm R.A."/>
            <person name="Martin F."/>
            <person name="Silar P."/>
            <person name="Natvig D.O."/>
            <person name="Lalanne C."/>
            <person name="Gautier V."/>
            <person name="Ament-Velasquez S.L."/>
            <person name="Kruys A."/>
            <person name="Hutchinson M.I."/>
            <person name="Powell A.J."/>
            <person name="Barry K."/>
            <person name="Miller A.N."/>
            <person name="Grigoriev I.V."/>
            <person name="Debuchy R."/>
            <person name="Gladieux P."/>
            <person name="Hiltunen Thoren M."/>
            <person name="Johannesson H."/>
        </authorList>
    </citation>
    <scope>NUCLEOTIDE SEQUENCE</scope>
    <source>
        <strain evidence="6">FGSC 1904</strain>
    </source>
</reference>
<feature type="compositionally biased region" description="Basic and acidic residues" evidence="4">
    <location>
        <begin position="1022"/>
        <end position="1031"/>
    </location>
</feature>
<comment type="caution">
    <text evidence="6">The sequence shown here is derived from an EMBL/GenBank/DDBJ whole genome shotgun (WGS) entry which is preliminary data.</text>
</comment>
<dbReference type="Pfam" id="PF00069">
    <property type="entry name" value="Pkinase"/>
    <property type="match status" value="1"/>
</dbReference>
<feature type="compositionally biased region" description="Gly residues" evidence="4">
    <location>
        <begin position="1154"/>
        <end position="1185"/>
    </location>
</feature>
<feature type="compositionally biased region" description="Polar residues" evidence="4">
    <location>
        <begin position="638"/>
        <end position="647"/>
    </location>
</feature>
<evidence type="ECO:0000256" key="3">
    <source>
        <dbReference type="PROSITE-ProRule" id="PRU10141"/>
    </source>
</evidence>
<protein>
    <recommendedName>
        <fullName evidence="5">Protein kinase domain-containing protein</fullName>
    </recommendedName>
</protein>
<evidence type="ECO:0000256" key="2">
    <source>
        <dbReference type="ARBA" id="ARBA00022840"/>
    </source>
</evidence>
<dbReference type="GO" id="GO:0004674">
    <property type="term" value="F:protein serine/threonine kinase activity"/>
    <property type="evidence" value="ECO:0007669"/>
    <property type="project" value="TreeGrafter"/>
</dbReference>
<feature type="compositionally biased region" description="Low complexity" evidence="4">
    <location>
        <begin position="674"/>
        <end position="683"/>
    </location>
</feature>
<keyword evidence="7" id="KW-1185">Reference proteome</keyword>
<dbReference type="PROSITE" id="PS00107">
    <property type="entry name" value="PROTEIN_KINASE_ATP"/>
    <property type="match status" value="1"/>
</dbReference>
<dbReference type="InterPro" id="IPR008271">
    <property type="entry name" value="Ser/Thr_kinase_AS"/>
</dbReference>
<feature type="region of interest" description="Disordered" evidence="4">
    <location>
        <begin position="353"/>
        <end position="482"/>
    </location>
</feature>
<reference evidence="6" key="2">
    <citation type="submission" date="2023-07" db="EMBL/GenBank/DDBJ databases">
        <authorList>
            <consortium name="Lawrence Berkeley National Laboratory"/>
            <person name="Haridas S."/>
            <person name="Hensen N."/>
            <person name="Bonometti L."/>
            <person name="Westerberg I."/>
            <person name="Brannstrom I.O."/>
            <person name="Guillou S."/>
            <person name="Cros-Aarteil S."/>
            <person name="Calhoun S."/>
            <person name="Kuo A."/>
            <person name="Mondo S."/>
            <person name="Pangilinan J."/>
            <person name="Riley R."/>
            <person name="LaButti K."/>
            <person name="Andreopoulos B."/>
            <person name="Lipzen A."/>
            <person name="Chen C."/>
            <person name="Yanf M."/>
            <person name="Daum C."/>
            <person name="Ng V."/>
            <person name="Clum A."/>
            <person name="Steindorff A."/>
            <person name="Ohm R."/>
            <person name="Martin F."/>
            <person name="Silar P."/>
            <person name="Natvig D."/>
            <person name="Lalanne C."/>
            <person name="Gautier V."/>
            <person name="Ament-velasquez S.L."/>
            <person name="Kruys A."/>
            <person name="Hutchinson M.I."/>
            <person name="Powell A.J."/>
            <person name="Barry K."/>
            <person name="Miller A.N."/>
            <person name="Grigoriev I.V."/>
            <person name="Debuchy R."/>
            <person name="Gladieux P."/>
            <person name="Thoren M.H."/>
            <person name="Johannesson H."/>
        </authorList>
    </citation>
    <scope>NUCLEOTIDE SEQUENCE</scope>
    <source>
        <strain evidence="6">FGSC 1904</strain>
    </source>
</reference>
<dbReference type="InterPro" id="IPR011009">
    <property type="entry name" value="Kinase-like_dom_sf"/>
</dbReference>
<feature type="compositionally biased region" description="Low complexity" evidence="4">
    <location>
        <begin position="648"/>
        <end position="662"/>
    </location>
</feature>
<feature type="compositionally biased region" description="Gly residues" evidence="4">
    <location>
        <begin position="950"/>
        <end position="959"/>
    </location>
</feature>
<feature type="domain" description="Protein kinase" evidence="5">
    <location>
        <begin position="39"/>
        <end position="286"/>
    </location>
</feature>
<accession>A0AAE0UDT7</accession>
<dbReference type="GO" id="GO:0035556">
    <property type="term" value="P:intracellular signal transduction"/>
    <property type="evidence" value="ECO:0007669"/>
    <property type="project" value="TreeGrafter"/>
</dbReference>
<evidence type="ECO:0000256" key="1">
    <source>
        <dbReference type="ARBA" id="ARBA00022741"/>
    </source>
</evidence>
<feature type="region of interest" description="Disordered" evidence="4">
    <location>
        <begin position="534"/>
        <end position="588"/>
    </location>
</feature>
<dbReference type="GO" id="GO:0005737">
    <property type="term" value="C:cytoplasm"/>
    <property type="evidence" value="ECO:0007669"/>
    <property type="project" value="TreeGrafter"/>
</dbReference>
<dbReference type="PANTHER" id="PTHR24346:SF110">
    <property type="entry name" value="NON-SPECIFIC SERINE_THREONINE PROTEIN KINASE"/>
    <property type="match status" value="1"/>
</dbReference>
<dbReference type="PANTHER" id="PTHR24346">
    <property type="entry name" value="MAP/MICROTUBULE AFFINITY-REGULATING KINASE"/>
    <property type="match status" value="1"/>
</dbReference>
<feature type="compositionally biased region" description="Acidic residues" evidence="4">
    <location>
        <begin position="1084"/>
        <end position="1093"/>
    </location>
</feature>
<dbReference type="Proteomes" id="UP001281003">
    <property type="component" value="Unassembled WGS sequence"/>
</dbReference>
<dbReference type="PROSITE" id="PS00108">
    <property type="entry name" value="PROTEIN_KINASE_ST"/>
    <property type="match status" value="1"/>
</dbReference>
<keyword evidence="1 3" id="KW-0547">Nucleotide-binding</keyword>
<feature type="compositionally biased region" description="Acidic residues" evidence="4">
    <location>
        <begin position="963"/>
        <end position="972"/>
    </location>
</feature>